<dbReference type="Proteomes" id="UP000800035">
    <property type="component" value="Unassembled WGS sequence"/>
</dbReference>
<evidence type="ECO:0000313" key="2">
    <source>
        <dbReference type="Proteomes" id="UP000800035"/>
    </source>
</evidence>
<dbReference type="InterPro" id="IPR011009">
    <property type="entry name" value="Kinase-like_dom_sf"/>
</dbReference>
<organism evidence="1 2">
    <name type="scientific">Byssothecium circinans</name>
    <dbReference type="NCBI Taxonomy" id="147558"/>
    <lineage>
        <taxon>Eukaryota</taxon>
        <taxon>Fungi</taxon>
        <taxon>Dikarya</taxon>
        <taxon>Ascomycota</taxon>
        <taxon>Pezizomycotina</taxon>
        <taxon>Dothideomycetes</taxon>
        <taxon>Pleosporomycetidae</taxon>
        <taxon>Pleosporales</taxon>
        <taxon>Massarineae</taxon>
        <taxon>Massarinaceae</taxon>
        <taxon>Byssothecium</taxon>
    </lineage>
</organism>
<evidence type="ECO:0008006" key="3">
    <source>
        <dbReference type="Google" id="ProtNLM"/>
    </source>
</evidence>
<keyword evidence="2" id="KW-1185">Reference proteome</keyword>
<sequence>MEARYSQPTLGVISSESGELQVKPGQDYSFDDNDQLPYILLRNLGHGHSVNVEKIQDRCIESVYARKVFRICNPRDERKRIFDNEIKVIQRLESHHHVICTFATYVAKGEVGLSWAQ</sequence>
<dbReference type="OrthoDB" id="4062651at2759"/>
<accession>A0A6A5TS07</accession>
<name>A0A6A5TS07_9PLEO</name>
<dbReference type="Gene3D" id="3.30.200.20">
    <property type="entry name" value="Phosphorylase Kinase, domain 1"/>
    <property type="match status" value="1"/>
</dbReference>
<reference evidence="1" key="1">
    <citation type="journal article" date="2020" name="Stud. Mycol.">
        <title>101 Dothideomycetes genomes: a test case for predicting lifestyles and emergence of pathogens.</title>
        <authorList>
            <person name="Haridas S."/>
            <person name="Albert R."/>
            <person name="Binder M."/>
            <person name="Bloem J."/>
            <person name="Labutti K."/>
            <person name="Salamov A."/>
            <person name="Andreopoulos B."/>
            <person name="Baker S."/>
            <person name="Barry K."/>
            <person name="Bills G."/>
            <person name="Bluhm B."/>
            <person name="Cannon C."/>
            <person name="Castanera R."/>
            <person name="Culley D."/>
            <person name="Daum C."/>
            <person name="Ezra D."/>
            <person name="Gonzalez J."/>
            <person name="Henrissat B."/>
            <person name="Kuo A."/>
            <person name="Liang C."/>
            <person name="Lipzen A."/>
            <person name="Lutzoni F."/>
            <person name="Magnuson J."/>
            <person name="Mondo S."/>
            <person name="Nolan M."/>
            <person name="Ohm R."/>
            <person name="Pangilinan J."/>
            <person name="Park H.-J."/>
            <person name="Ramirez L."/>
            <person name="Alfaro M."/>
            <person name="Sun H."/>
            <person name="Tritt A."/>
            <person name="Yoshinaga Y."/>
            <person name="Zwiers L.-H."/>
            <person name="Turgeon B."/>
            <person name="Goodwin S."/>
            <person name="Spatafora J."/>
            <person name="Crous P."/>
            <person name="Grigoriev I."/>
        </authorList>
    </citation>
    <scope>NUCLEOTIDE SEQUENCE</scope>
    <source>
        <strain evidence="1">CBS 675.92</strain>
    </source>
</reference>
<dbReference type="AlphaFoldDB" id="A0A6A5TS07"/>
<gene>
    <name evidence="1" type="ORF">CC80DRAFT_507035</name>
</gene>
<dbReference type="SUPFAM" id="SSF56112">
    <property type="entry name" value="Protein kinase-like (PK-like)"/>
    <property type="match status" value="1"/>
</dbReference>
<protein>
    <recommendedName>
        <fullName evidence="3">Protein kinase domain-containing protein</fullName>
    </recommendedName>
</protein>
<dbReference type="EMBL" id="ML977003">
    <property type="protein sequence ID" value="KAF1953526.1"/>
    <property type="molecule type" value="Genomic_DNA"/>
</dbReference>
<evidence type="ECO:0000313" key="1">
    <source>
        <dbReference type="EMBL" id="KAF1953526.1"/>
    </source>
</evidence>
<proteinExistence type="predicted"/>